<dbReference type="EMBL" id="CAJOBJ010003438">
    <property type="protein sequence ID" value="CAF3965480.1"/>
    <property type="molecule type" value="Genomic_DNA"/>
</dbReference>
<feature type="non-terminal residue" evidence="2">
    <location>
        <position position="1"/>
    </location>
</feature>
<reference evidence="2" key="1">
    <citation type="submission" date="2021-02" db="EMBL/GenBank/DDBJ databases">
        <authorList>
            <person name="Nowell W R."/>
        </authorList>
    </citation>
    <scope>NUCLEOTIDE SEQUENCE</scope>
</reference>
<evidence type="ECO:0000313" key="3">
    <source>
        <dbReference type="Proteomes" id="UP000681720"/>
    </source>
</evidence>
<keyword evidence="1" id="KW-0812">Transmembrane</keyword>
<dbReference type="InterPro" id="IPR040632">
    <property type="entry name" value="Sulfotransfer_4"/>
</dbReference>
<dbReference type="PANTHER" id="PTHR36978:SF4">
    <property type="entry name" value="P-LOOP CONTAINING NUCLEOSIDE TRIPHOSPHATE HYDROLASE PROTEIN"/>
    <property type="match status" value="1"/>
</dbReference>
<dbReference type="AlphaFoldDB" id="A0A8S2MQP6"/>
<gene>
    <name evidence="2" type="ORF">GIL414_LOCUS9864</name>
</gene>
<dbReference type="PANTHER" id="PTHR36978">
    <property type="entry name" value="P-LOOP CONTAINING NUCLEOTIDE TRIPHOSPHATE HYDROLASE"/>
    <property type="match status" value="1"/>
</dbReference>
<accession>A0A8S2MQP6</accession>
<evidence type="ECO:0000313" key="2">
    <source>
        <dbReference type="EMBL" id="CAF3965480.1"/>
    </source>
</evidence>
<keyword evidence="1" id="KW-1133">Transmembrane helix</keyword>
<organism evidence="2 3">
    <name type="scientific">Rotaria magnacalcarata</name>
    <dbReference type="NCBI Taxonomy" id="392030"/>
    <lineage>
        <taxon>Eukaryota</taxon>
        <taxon>Metazoa</taxon>
        <taxon>Spiralia</taxon>
        <taxon>Gnathifera</taxon>
        <taxon>Rotifera</taxon>
        <taxon>Eurotatoria</taxon>
        <taxon>Bdelloidea</taxon>
        <taxon>Philodinida</taxon>
        <taxon>Philodinidae</taxon>
        <taxon>Rotaria</taxon>
    </lineage>
</organism>
<name>A0A8S2MQP6_9BILA</name>
<dbReference type="Pfam" id="PF17784">
    <property type="entry name" value="Sulfotransfer_4"/>
    <property type="match status" value="1"/>
</dbReference>
<evidence type="ECO:0008006" key="4">
    <source>
        <dbReference type="Google" id="ProtNLM"/>
    </source>
</evidence>
<proteinExistence type="predicted"/>
<dbReference type="Gene3D" id="3.40.50.300">
    <property type="entry name" value="P-loop containing nucleotide triphosphate hydrolases"/>
    <property type="match status" value="1"/>
</dbReference>
<protein>
    <recommendedName>
        <fullName evidence="4">Sulfotransferase</fullName>
    </recommendedName>
</protein>
<dbReference type="InterPro" id="IPR027417">
    <property type="entry name" value="P-loop_NTPase"/>
</dbReference>
<keyword evidence="1" id="KW-0472">Membrane</keyword>
<dbReference type="SUPFAM" id="SSF52540">
    <property type="entry name" value="P-loop containing nucleoside triphosphate hydrolases"/>
    <property type="match status" value="1"/>
</dbReference>
<feature type="transmembrane region" description="Helical" evidence="1">
    <location>
        <begin position="243"/>
        <end position="267"/>
    </location>
</feature>
<evidence type="ECO:0000256" key="1">
    <source>
        <dbReference type="SAM" id="Phobius"/>
    </source>
</evidence>
<sequence length="270" mass="31145">TFYNPLFRVLIMADNTLENHQFQTRKFDSDNAEQLRVIGAGLGRTGTSSLKIALEKLGFGPCHHMTELFSKPRQSIIFTQALDGCETDWHELMKGYRSAVDIPIAIFYKELHQAFPKAKFILTVRDSDEKWYESFKNTIGPICTDIFYFIAVYPIRNLRLQCIFTRKLVKKWIHDYGEVGPKVYGLHNAQVIKEIKKELLIFNVKEGWEPLCQFLDVPIPKDTPFPNVNDAKHMKRLIFGIRAIGWTTWALIIVVIAVGIKFISGFVDFI</sequence>
<dbReference type="Proteomes" id="UP000681720">
    <property type="component" value="Unassembled WGS sequence"/>
</dbReference>
<comment type="caution">
    <text evidence="2">The sequence shown here is derived from an EMBL/GenBank/DDBJ whole genome shotgun (WGS) entry which is preliminary data.</text>
</comment>